<dbReference type="InterPro" id="IPR003783">
    <property type="entry name" value="Regulatory_RecX"/>
</dbReference>
<dbReference type="InterPro" id="IPR053924">
    <property type="entry name" value="RecX_HTH_2nd"/>
</dbReference>
<dbReference type="GO" id="GO:0005737">
    <property type="term" value="C:cytoplasm"/>
    <property type="evidence" value="ECO:0007669"/>
    <property type="project" value="UniProtKB-SubCell"/>
</dbReference>
<sequence length="175" mass="20558">MHESESNDFIYFGGTPESESKRPVNPQKPLRTRAMDILSRQEISRVGLKRKLAPYAENEEELEKLLDEFAERNWQSDERYAEAYIHSKSRQHGKLRLQQALAQQGIDAGVSREFMPDKESELQTAIYVLRKKFKQPGRDLKEKRKQMRFLAYRGFDMATIQTALKNGWTEDNKFD</sequence>
<reference evidence="9 10" key="1">
    <citation type="submission" date="2018-03" db="EMBL/GenBank/DDBJ databases">
        <title>Neisseria weixii sp. nov., isolated from the intestinal contents of Tibetan Plateau pika (Ochotona curzoniae) in Yushu, Qinghai Province, China.</title>
        <authorList>
            <person name="Gui Z."/>
        </authorList>
    </citation>
    <scope>NUCLEOTIDE SEQUENCE [LARGE SCALE GENOMIC DNA]</scope>
    <source>
        <strain evidence="9 10">ATCC 51483</strain>
    </source>
</reference>
<comment type="function">
    <text evidence="5">Modulates RecA activity.</text>
</comment>
<proteinExistence type="inferred from homology"/>
<evidence type="ECO:0000313" key="9">
    <source>
        <dbReference type="EMBL" id="PSJ79740.1"/>
    </source>
</evidence>
<dbReference type="InterPro" id="IPR036388">
    <property type="entry name" value="WH-like_DNA-bd_sf"/>
</dbReference>
<protein>
    <recommendedName>
        <fullName evidence="3 5">Regulatory protein RecX</fullName>
    </recommendedName>
</protein>
<dbReference type="PANTHER" id="PTHR33602">
    <property type="entry name" value="REGULATORY PROTEIN RECX FAMILY PROTEIN"/>
    <property type="match status" value="1"/>
</dbReference>
<name>A0A2P7TYD0_9NEIS</name>
<dbReference type="OrthoDB" id="5295441at2"/>
<evidence type="ECO:0000256" key="5">
    <source>
        <dbReference type="HAMAP-Rule" id="MF_01114"/>
    </source>
</evidence>
<evidence type="ECO:0000256" key="3">
    <source>
        <dbReference type="ARBA" id="ARBA00018111"/>
    </source>
</evidence>
<dbReference type="GO" id="GO:0006282">
    <property type="term" value="P:regulation of DNA repair"/>
    <property type="evidence" value="ECO:0007669"/>
    <property type="project" value="UniProtKB-UniRule"/>
</dbReference>
<evidence type="ECO:0000313" key="10">
    <source>
        <dbReference type="Proteomes" id="UP000241868"/>
    </source>
</evidence>
<evidence type="ECO:0000256" key="2">
    <source>
        <dbReference type="ARBA" id="ARBA00009695"/>
    </source>
</evidence>
<accession>A0A2P7TYD0</accession>
<dbReference type="EMBL" id="PXYY01000076">
    <property type="protein sequence ID" value="PSJ79740.1"/>
    <property type="molecule type" value="Genomic_DNA"/>
</dbReference>
<feature type="region of interest" description="Disordered" evidence="6">
    <location>
        <begin position="1"/>
        <end position="29"/>
    </location>
</feature>
<dbReference type="NCBIfam" id="NF001055">
    <property type="entry name" value="PRK00117.2-5"/>
    <property type="match status" value="1"/>
</dbReference>
<dbReference type="RefSeq" id="WP_106742512.1">
    <property type="nucleotide sequence ID" value="NZ_PXYY01000076.1"/>
</dbReference>
<feature type="domain" description="RecX third three-helical" evidence="8">
    <location>
        <begin position="119"/>
        <end position="164"/>
    </location>
</feature>
<keyword evidence="10" id="KW-1185">Reference proteome</keyword>
<feature type="domain" description="RecX second three-helical" evidence="7">
    <location>
        <begin position="76"/>
        <end position="109"/>
    </location>
</feature>
<dbReference type="HAMAP" id="MF_01114">
    <property type="entry name" value="RecX"/>
    <property type="match status" value="1"/>
</dbReference>
<keyword evidence="4 5" id="KW-0963">Cytoplasm</keyword>
<dbReference type="Proteomes" id="UP000241868">
    <property type="component" value="Unassembled WGS sequence"/>
</dbReference>
<gene>
    <name evidence="5" type="primary">recX</name>
    <name evidence="9" type="ORF">C7N83_10350</name>
</gene>
<dbReference type="Pfam" id="PF02631">
    <property type="entry name" value="RecX_HTH2"/>
    <property type="match status" value="1"/>
</dbReference>
<comment type="subcellular location">
    <subcellularLocation>
        <location evidence="1 5">Cytoplasm</location>
    </subcellularLocation>
</comment>
<dbReference type="PANTHER" id="PTHR33602:SF1">
    <property type="entry name" value="REGULATORY PROTEIN RECX FAMILY PROTEIN"/>
    <property type="match status" value="1"/>
</dbReference>
<dbReference type="Pfam" id="PF21981">
    <property type="entry name" value="RecX_HTH3"/>
    <property type="match status" value="1"/>
</dbReference>
<dbReference type="Gene3D" id="1.10.10.10">
    <property type="entry name" value="Winged helix-like DNA-binding domain superfamily/Winged helix DNA-binding domain"/>
    <property type="match status" value="3"/>
</dbReference>
<comment type="similarity">
    <text evidence="2 5">Belongs to the RecX family.</text>
</comment>
<dbReference type="InterPro" id="IPR053925">
    <property type="entry name" value="RecX_HTH_3rd"/>
</dbReference>
<evidence type="ECO:0000256" key="4">
    <source>
        <dbReference type="ARBA" id="ARBA00022490"/>
    </source>
</evidence>
<dbReference type="AlphaFoldDB" id="A0A2P7TYD0"/>
<evidence type="ECO:0000259" key="7">
    <source>
        <dbReference type="Pfam" id="PF02631"/>
    </source>
</evidence>
<evidence type="ECO:0000256" key="6">
    <source>
        <dbReference type="SAM" id="MobiDB-lite"/>
    </source>
</evidence>
<organism evidence="9 10">
    <name type="scientific">Neisseria iguanae</name>
    <dbReference type="NCBI Taxonomy" id="90242"/>
    <lineage>
        <taxon>Bacteria</taxon>
        <taxon>Pseudomonadati</taxon>
        <taxon>Pseudomonadota</taxon>
        <taxon>Betaproteobacteria</taxon>
        <taxon>Neisseriales</taxon>
        <taxon>Neisseriaceae</taxon>
        <taxon>Neisseria</taxon>
    </lineage>
</organism>
<evidence type="ECO:0000256" key="1">
    <source>
        <dbReference type="ARBA" id="ARBA00004496"/>
    </source>
</evidence>
<comment type="caution">
    <text evidence="9">The sequence shown here is derived from an EMBL/GenBank/DDBJ whole genome shotgun (WGS) entry which is preliminary data.</text>
</comment>
<evidence type="ECO:0000259" key="8">
    <source>
        <dbReference type="Pfam" id="PF21981"/>
    </source>
</evidence>